<evidence type="ECO:0000313" key="4">
    <source>
        <dbReference type="Proteomes" id="UP000253472"/>
    </source>
</evidence>
<name>A0A367YQF5_9ASCO</name>
<feature type="compositionally biased region" description="Low complexity" evidence="1">
    <location>
        <begin position="115"/>
        <end position="137"/>
    </location>
</feature>
<dbReference type="SUPFAM" id="SSF52047">
    <property type="entry name" value="RNI-like"/>
    <property type="match status" value="1"/>
</dbReference>
<dbReference type="GO" id="GO:0031146">
    <property type="term" value="P:SCF-dependent proteasomal ubiquitin-dependent protein catabolic process"/>
    <property type="evidence" value="ECO:0007669"/>
    <property type="project" value="TreeGrafter"/>
</dbReference>
<protein>
    <submittedName>
        <fullName evidence="3">DNA repair protein RAD7</fullName>
    </submittedName>
</protein>
<dbReference type="Proteomes" id="UP000253472">
    <property type="component" value="Unassembled WGS sequence"/>
</dbReference>
<dbReference type="SMART" id="SM00367">
    <property type="entry name" value="LRR_CC"/>
    <property type="match status" value="5"/>
</dbReference>
<dbReference type="EMBL" id="QLNQ01000001">
    <property type="protein sequence ID" value="RCK67779.1"/>
    <property type="molecule type" value="Genomic_DNA"/>
</dbReference>
<dbReference type="OrthoDB" id="1924287at2759"/>
<gene>
    <name evidence="3" type="primary">RAD7_0</name>
    <name evidence="3" type="ORF">Cantr_03298</name>
</gene>
<evidence type="ECO:0000259" key="2">
    <source>
        <dbReference type="Pfam" id="PF23550"/>
    </source>
</evidence>
<dbReference type="AlphaFoldDB" id="A0A367YQF5"/>
<feature type="compositionally biased region" description="Acidic residues" evidence="1">
    <location>
        <begin position="58"/>
        <end position="68"/>
    </location>
</feature>
<reference evidence="3 4" key="1">
    <citation type="submission" date="2018-06" db="EMBL/GenBank/DDBJ databases">
        <title>Whole genome sequencing of Candida tropicalis (genome annotated by CSBL at Korea University).</title>
        <authorList>
            <person name="Ahn J."/>
        </authorList>
    </citation>
    <scope>NUCLEOTIDE SEQUENCE [LARGE SCALE GENOMIC DNA]</scope>
    <source>
        <strain evidence="3 4">ATCC 20962</strain>
    </source>
</reference>
<dbReference type="PANTHER" id="PTHR13318">
    <property type="entry name" value="PARTNER OF PAIRED, ISOFORM B-RELATED"/>
    <property type="match status" value="1"/>
</dbReference>
<dbReference type="InterPro" id="IPR006553">
    <property type="entry name" value="Leu-rich_rpt_Cys-con_subtyp"/>
</dbReference>
<sequence length="638" mass="72450">MSRRSRQRGNGVNGIRGPNSALTEFLRNEGITDAFRQRRLRDANRQDEQPQQQPPPQPEDETTPEETLETATPEVRTETSLIPDDDDDEEITQMRRAAKRKLRAARRGGRRLRSRGSPNGDSSDSSSDSDGSDFNNFSDDEDELNNDIKKFGEDDECVECGETFELSVSSRFVKEMAGYLCNKCNQLLKAKERKLRANQLNARKKRKKVAQALLNKSDVRIPKLQDVCIKKITENIEDVDVLGDIGQVNMNRISMILSKNRSLNNKTISLFLTPDLKHLEFWDCSNVDSDSLNKIASFCPNLESLTLFMCGQLHNDNLQYFATNLQNLKDLALNGPFLISDVMWQDYFEEAGSRLSKFEIRNTHRFGNDSLISLLENTGKNLTSLKLSRLDGLDSAEVYGLIPHYLLDSKLTHLEISYPQNEELITDDLIITILSITGDTLVLLNLDGCSFLTEKFLLEGLVKFCPNLTHLSLQHLDQITNEGFVEAFKEYGKTNQGGLIEVYLTKCVELGDEAIYQLLKHSGHTLVELSINSIHLITKDFLSQVFTEDQHQFKKKLQEQNEDDENGVKKYYDHVTLPLLTYFDVGFVRAVDNEVLELIGESCPQLKVIEVYGDNRCTSRARVRNGLMVIGRQSDEIS</sequence>
<proteinExistence type="predicted"/>
<feature type="domain" description="DNA repair protein rhp7 treble clef" evidence="2">
    <location>
        <begin position="151"/>
        <end position="189"/>
    </location>
</feature>
<keyword evidence="4" id="KW-1185">Reference proteome</keyword>
<dbReference type="STRING" id="5486.A0A367YQF5"/>
<dbReference type="Pfam" id="PF23550">
    <property type="entry name" value="zf_Tbcl_Rhp7"/>
    <property type="match status" value="1"/>
</dbReference>
<dbReference type="GO" id="GO:0019005">
    <property type="term" value="C:SCF ubiquitin ligase complex"/>
    <property type="evidence" value="ECO:0007669"/>
    <property type="project" value="TreeGrafter"/>
</dbReference>
<dbReference type="InterPro" id="IPR056451">
    <property type="entry name" value="Znf_Tbcl_Rhp7"/>
</dbReference>
<evidence type="ECO:0000256" key="1">
    <source>
        <dbReference type="SAM" id="MobiDB-lite"/>
    </source>
</evidence>
<accession>A0A367YQF5</accession>
<organism evidence="3 4">
    <name type="scientific">Candida viswanathii</name>
    <dbReference type="NCBI Taxonomy" id="5486"/>
    <lineage>
        <taxon>Eukaryota</taxon>
        <taxon>Fungi</taxon>
        <taxon>Dikarya</taxon>
        <taxon>Ascomycota</taxon>
        <taxon>Saccharomycotina</taxon>
        <taxon>Pichiomycetes</taxon>
        <taxon>Debaryomycetaceae</taxon>
        <taxon>Candida/Lodderomyces clade</taxon>
        <taxon>Candida</taxon>
    </lineage>
</organism>
<comment type="caution">
    <text evidence="3">The sequence shown here is derived from an EMBL/GenBank/DDBJ whole genome shotgun (WGS) entry which is preliminary data.</text>
</comment>
<dbReference type="Gene3D" id="3.80.10.10">
    <property type="entry name" value="Ribonuclease Inhibitor"/>
    <property type="match status" value="2"/>
</dbReference>
<dbReference type="InterPro" id="IPR032675">
    <property type="entry name" value="LRR_dom_sf"/>
</dbReference>
<feature type="region of interest" description="Disordered" evidence="1">
    <location>
        <begin position="1"/>
        <end position="146"/>
    </location>
</feature>
<feature type="compositionally biased region" description="Basic residues" evidence="1">
    <location>
        <begin position="96"/>
        <end position="114"/>
    </location>
</feature>
<evidence type="ECO:0000313" key="3">
    <source>
        <dbReference type="EMBL" id="RCK67779.1"/>
    </source>
</evidence>